<dbReference type="PANTHER" id="PTHR11556">
    <property type="entry name" value="FRUCTOSE-1,6-BISPHOSPHATASE-RELATED"/>
    <property type="match status" value="1"/>
</dbReference>
<comment type="cofactor">
    <cofactor evidence="1">
        <name>Mg(2+)</name>
        <dbReference type="ChEBI" id="CHEBI:18420"/>
    </cofactor>
</comment>
<dbReference type="InterPro" id="IPR020548">
    <property type="entry name" value="Fructose_bisphosphatase_AS"/>
</dbReference>
<gene>
    <name evidence="11" type="ORF">VHEMI01857</name>
</gene>
<keyword evidence="7" id="KW-0119">Carbohydrate metabolism</keyword>
<feature type="domain" description="Fructose-1-6-bisphosphatase class 1 C-terminal" evidence="10">
    <location>
        <begin position="200"/>
        <end position="319"/>
    </location>
</feature>
<keyword evidence="6" id="KW-0460">Magnesium</keyword>
<dbReference type="STRING" id="1531966.A0A0A1T8Q5"/>
<name>A0A0A1T8Q5_9HYPO</name>
<proteinExistence type="inferred from homology"/>
<reference evidence="11 12" key="1">
    <citation type="journal article" date="2015" name="Genome Announc.">
        <title>Draft Genome Sequence and Gene Annotation of the Entomopathogenic Fungus Verticillium hemipterigenum.</title>
        <authorList>
            <person name="Horn F."/>
            <person name="Habel A."/>
            <person name="Scharf D.H."/>
            <person name="Dworschak J."/>
            <person name="Brakhage A.A."/>
            <person name="Guthke R."/>
            <person name="Hertweck C."/>
            <person name="Linde J."/>
        </authorList>
    </citation>
    <scope>NUCLEOTIDE SEQUENCE [LARGE SCALE GENOMIC DNA]</scope>
</reference>
<evidence type="ECO:0000256" key="3">
    <source>
        <dbReference type="ARBA" id="ARBA00010941"/>
    </source>
</evidence>
<keyword evidence="12" id="KW-1185">Reference proteome</keyword>
<evidence type="ECO:0000256" key="6">
    <source>
        <dbReference type="ARBA" id="ARBA00022842"/>
    </source>
</evidence>
<evidence type="ECO:0000256" key="4">
    <source>
        <dbReference type="ARBA" id="ARBA00022723"/>
    </source>
</evidence>
<evidence type="ECO:0000313" key="12">
    <source>
        <dbReference type="Proteomes" id="UP000039046"/>
    </source>
</evidence>
<feature type="region of interest" description="Disordered" evidence="8">
    <location>
        <begin position="77"/>
        <end position="102"/>
    </location>
</feature>
<dbReference type="InterPro" id="IPR033391">
    <property type="entry name" value="FBPase_N"/>
</dbReference>
<accession>A0A0A1T8Q5</accession>
<dbReference type="Pfam" id="PF00316">
    <property type="entry name" value="FBPase"/>
    <property type="match status" value="1"/>
</dbReference>
<dbReference type="Gene3D" id="3.30.540.10">
    <property type="entry name" value="Fructose-1,6-Bisphosphatase, subunit A, domain 1"/>
    <property type="match status" value="1"/>
</dbReference>
<dbReference type="Proteomes" id="UP000039046">
    <property type="component" value="Unassembled WGS sequence"/>
</dbReference>
<sequence length="328" mass="34663">MDEVIALLEHHKRPELTKAVIPVLLDSLVYISKALRQSQTISLTGGANSFGDGQLNVDISAENLIREALALCPAVATATSEEDPVEKPSESGSTAESRKASGEEYTVAFDPLDGSSIIGANWSVGTIIGIWDGSSALNQSPKDKQVASILGVLGPRTTAIVSVRTPESSETSCIEVGLADDSSIQIIRPQVRLLASDSIKTRYFAPANLRATGDSSEYLDLVTGYASKKYTLRYSGGLVPDVIHALSKGHGIYTSPVTEASPAKLRRLYELCPIALTLECAGGKAVDPVSGDDILFKPIAGCDERGGLICGTTEEVDFAASKLVKPRT</sequence>
<dbReference type="PRINTS" id="PR01958">
    <property type="entry name" value="S17BPHPHTASE"/>
</dbReference>
<dbReference type="PROSITE" id="PS00124">
    <property type="entry name" value="FBPASE"/>
    <property type="match status" value="1"/>
</dbReference>
<dbReference type="GO" id="GO:0046872">
    <property type="term" value="F:metal ion binding"/>
    <property type="evidence" value="ECO:0007669"/>
    <property type="project" value="UniProtKB-KW"/>
</dbReference>
<keyword evidence="5" id="KW-0378">Hydrolase</keyword>
<protein>
    <recommendedName>
        <fullName evidence="13">Sedoheptulose-1,7-bisphosphatase</fullName>
    </recommendedName>
</protein>
<dbReference type="HOGENOM" id="CLU_039977_3_0_1"/>
<dbReference type="GO" id="GO:0030388">
    <property type="term" value="P:fructose 1,6-bisphosphate metabolic process"/>
    <property type="evidence" value="ECO:0007669"/>
    <property type="project" value="TreeGrafter"/>
</dbReference>
<dbReference type="InterPro" id="IPR000146">
    <property type="entry name" value="FBPase_class-1"/>
</dbReference>
<evidence type="ECO:0000256" key="1">
    <source>
        <dbReference type="ARBA" id="ARBA00001946"/>
    </source>
</evidence>
<dbReference type="AlphaFoldDB" id="A0A0A1T8Q5"/>
<dbReference type="GO" id="GO:0042132">
    <property type="term" value="F:fructose 1,6-bisphosphate 1-phosphatase activity"/>
    <property type="evidence" value="ECO:0007669"/>
    <property type="project" value="TreeGrafter"/>
</dbReference>
<dbReference type="GO" id="GO:0005737">
    <property type="term" value="C:cytoplasm"/>
    <property type="evidence" value="ECO:0007669"/>
    <property type="project" value="TreeGrafter"/>
</dbReference>
<evidence type="ECO:0000313" key="11">
    <source>
        <dbReference type="EMBL" id="CEJ81744.1"/>
    </source>
</evidence>
<evidence type="ECO:0000256" key="2">
    <source>
        <dbReference type="ARBA" id="ARBA00005215"/>
    </source>
</evidence>
<dbReference type="GO" id="GO:0006002">
    <property type="term" value="P:fructose 6-phosphate metabolic process"/>
    <property type="evidence" value="ECO:0007669"/>
    <property type="project" value="TreeGrafter"/>
</dbReference>
<dbReference type="GO" id="GO:0006094">
    <property type="term" value="P:gluconeogenesis"/>
    <property type="evidence" value="ECO:0007669"/>
    <property type="project" value="TreeGrafter"/>
</dbReference>
<dbReference type="Pfam" id="PF18913">
    <property type="entry name" value="FBPase_C"/>
    <property type="match status" value="1"/>
</dbReference>
<comment type="pathway">
    <text evidence="2">Carbohydrate biosynthesis; Calvin cycle.</text>
</comment>
<dbReference type="InterPro" id="IPR044015">
    <property type="entry name" value="FBPase_C_dom"/>
</dbReference>
<keyword evidence="4" id="KW-0479">Metal-binding</keyword>
<dbReference type="InterPro" id="IPR023079">
    <property type="entry name" value="SBPase"/>
</dbReference>
<organism evidence="11 12">
    <name type="scientific">[Torrubiella] hemipterigena</name>
    <dbReference type="NCBI Taxonomy" id="1531966"/>
    <lineage>
        <taxon>Eukaryota</taxon>
        <taxon>Fungi</taxon>
        <taxon>Dikarya</taxon>
        <taxon>Ascomycota</taxon>
        <taxon>Pezizomycotina</taxon>
        <taxon>Sordariomycetes</taxon>
        <taxon>Hypocreomycetidae</taxon>
        <taxon>Hypocreales</taxon>
        <taxon>Clavicipitaceae</taxon>
        <taxon>Clavicipitaceae incertae sedis</taxon>
        <taxon>'Torrubiella' clade</taxon>
    </lineage>
</organism>
<dbReference type="OrthoDB" id="3886144at2759"/>
<dbReference type="PANTHER" id="PTHR11556:SF35">
    <property type="entry name" value="SEDOHEPTULOSE-1,7-BISPHOSPHATASE, CHLOROPLASTIC"/>
    <property type="match status" value="1"/>
</dbReference>
<dbReference type="GO" id="GO:0006000">
    <property type="term" value="P:fructose metabolic process"/>
    <property type="evidence" value="ECO:0007669"/>
    <property type="project" value="TreeGrafter"/>
</dbReference>
<evidence type="ECO:0000259" key="10">
    <source>
        <dbReference type="Pfam" id="PF18913"/>
    </source>
</evidence>
<evidence type="ECO:0000256" key="8">
    <source>
        <dbReference type="SAM" id="MobiDB-lite"/>
    </source>
</evidence>
<dbReference type="GO" id="GO:0005986">
    <property type="term" value="P:sucrose biosynthetic process"/>
    <property type="evidence" value="ECO:0007669"/>
    <property type="project" value="TreeGrafter"/>
</dbReference>
<dbReference type="EMBL" id="CDHN01000001">
    <property type="protein sequence ID" value="CEJ81744.1"/>
    <property type="molecule type" value="Genomic_DNA"/>
</dbReference>
<comment type="similarity">
    <text evidence="3">Belongs to the FBPase class 1 family.</text>
</comment>
<dbReference type="Gene3D" id="3.40.190.80">
    <property type="match status" value="1"/>
</dbReference>
<evidence type="ECO:0000256" key="7">
    <source>
        <dbReference type="ARBA" id="ARBA00023277"/>
    </source>
</evidence>
<evidence type="ECO:0000256" key="5">
    <source>
        <dbReference type="ARBA" id="ARBA00022801"/>
    </source>
</evidence>
<dbReference type="SUPFAM" id="SSF56655">
    <property type="entry name" value="Carbohydrate phosphatase"/>
    <property type="match status" value="1"/>
</dbReference>
<evidence type="ECO:0000259" key="9">
    <source>
        <dbReference type="Pfam" id="PF00316"/>
    </source>
</evidence>
<evidence type="ECO:0008006" key="13">
    <source>
        <dbReference type="Google" id="ProtNLM"/>
    </source>
</evidence>
<dbReference type="PIRSF" id="PIRSF000904">
    <property type="entry name" value="FBPtase_SBPase"/>
    <property type="match status" value="1"/>
</dbReference>
<feature type="domain" description="Fructose-1-6-bisphosphatase class I N-terminal" evidence="9">
    <location>
        <begin position="20"/>
        <end position="164"/>
    </location>
</feature>